<dbReference type="SMART" id="SM00342">
    <property type="entry name" value="HTH_ARAC"/>
    <property type="match status" value="1"/>
</dbReference>
<dbReference type="Proteomes" id="UP000289859">
    <property type="component" value="Unassembled WGS sequence"/>
</dbReference>
<dbReference type="GO" id="GO:0003700">
    <property type="term" value="F:DNA-binding transcription factor activity"/>
    <property type="evidence" value="ECO:0007669"/>
    <property type="project" value="InterPro"/>
</dbReference>
<keyword evidence="2 5" id="KW-0238">DNA-binding</keyword>
<dbReference type="InterPro" id="IPR009057">
    <property type="entry name" value="Homeodomain-like_sf"/>
</dbReference>
<evidence type="ECO:0000259" key="4">
    <source>
        <dbReference type="PROSITE" id="PS01124"/>
    </source>
</evidence>
<evidence type="ECO:0000313" key="6">
    <source>
        <dbReference type="Proteomes" id="UP000289859"/>
    </source>
</evidence>
<protein>
    <submittedName>
        <fullName evidence="5">AraC-like DNA-binding protein</fullName>
    </submittedName>
</protein>
<dbReference type="Gene3D" id="1.10.10.60">
    <property type="entry name" value="Homeodomain-like"/>
    <property type="match status" value="1"/>
</dbReference>
<dbReference type="PANTHER" id="PTHR43280:SF32">
    <property type="entry name" value="TRANSCRIPTIONAL REGULATORY PROTEIN"/>
    <property type="match status" value="1"/>
</dbReference>
<evidence type="ECO:0000256" key="1">
    <source>
        <dbReference type="ARBA" id="ARBA00023015"/>
    </source>
</evidence>
<accession>A0A4Q0PHH9</accession>
<keyword evidence="6" id="KW-1185">Reference proteome</keyword>
<reference evidence="5 6" key="1">
    <citation type="submission" date="2018-07" db="EMBL/GenBank/DDBJ databases">
        <title>Leeuwenhoekiella genomics.</title>
        <authorList>
            <person name="Tahon G."/>
            <person name="Willems A."/>
        </authorList>
    </citation>
    <scope>NUCLEOTIDE SEQUENCE [LARGE SCALE GENOMIC DNA]</scope>
    <source>
        <strain evidence="5 6">LMG 29608</strain>
    </source>
</reference>
<dbReference type="EMBL" id="QOVK01000001">
    <property type="protein sequence ID" value="RXG26028.1"/>
    <property type="molecule type" value="Genomic_DNA"/>
</dbReference>
<proteinExistence type="predicted"/>
<gene>
    <name evidence="5" type="ORF">DSM02_19</name>
</gene>
<dbReference type="SUPFAM" id="SSF46689">
    <property type="entry name" value="Homeodomain-like"/>
    <property type="match status" value="1"/>
</dbReference>
<organism evidence="5 6">
    <name type="scientific">Leeuwenhoekiella polynyae</name>
    <dbReference type="NCBI Taxonomy" id="1550906"/>
    <lineage>
        <taxon>Bacteria</taxon>
        <taxon>Pseudomonadati</taxon>
        <taxon>Bacteroidota</taxon>
        <taxon>Flavobacteriia</taxon>
        <taxon>Flavobacteriales</taxon>
        <taxon>Flavobacteriaceae</taxon>
        <taxon>Leeuwenhoekiella</taxon>
    </lineage>
</organism>
<name>A0A4Q0PHH9_9FLAO</name>
<comment type="caution">
    <text evidence="5">The sequence shown here is derived from an EMBL/GenBank/DDBJ whole genome shotgun (WGS) entry which is preliminary data.</text>
</comment>
<dbReference type="PANTHER" id="PTHR43280">
    <property type="entry name" value="ARAC-FAMILY TRANSCRIPTIONAL REGULATOR"/>
    <property type="match status" value="1"/>
</dbReference>
<dbReference type="InterPro" id="IPR018060">
    <property type="entry name" value="HTH_AraC"/>
</dbReference>
<dbReference type="Pfam" id="PF12833">
    <property type="entry name" value="HTH_18"/>
    <property type="match status" value="1"/>
</dbReference>
<dbReference type="GO" id="GO:0043565">
    <property type="term" value="F:sequence-specific DNA binding"/>
    <property type="evidence" value="ECO:0007669"/>
    <property type="project" value="InterPro"/>
</dbReference>
<evidence type="ECO:0000256" key="3">
    <source>
        <dbReference type="ARBA" id="ARBA00023163"/>
    </source>
</evidence>
<sequence>MLFAIFVVHFRNNTSNRLVNFNTSLIQNSAYMLSDKVLYIRDLADCPPSYLDDPGRKEFYEIVWLINEEALHTPQHDFQTLIGNWIYLIPPYRVHQLNKAGKKGVLISFKHELLEDDLKEFLLDVFRIFNVQGEFSCLQLNEESARSLQAVYNLMHEEYAKEEINLIIVKALLKVFLLKLIQLKEQHFTLQDINEKRVYEFMMLLELNYHEERTAAFYADKMNISAKRLNQILKEKLSKTGMQLIHDRLVLEAKRQMIHSENTIKEIGFNLGFKDRSYFSRFFKGHTNQTPQEFQNQAKNYVQQHDNTLYPE</sequence>
<dbReference type="PROSITE" id="PS01124">
    <property type="entry name" value="HTH_ARAC_FAMILY_2"/>
    <property type="match status" value="1"/>
</dbReference>
<keyword evidence="1" id="KW-0805">Transcription regulation</keyword>
<dbReference type="AlphaFoldDB" id="A0A4Q0PHH9"/>
<evidence type="ECO:0000313" key="5">
    <source>
        <dbReference type="EMBL" id="RXG26028.1"/>
    </source>
</evidence>
<feature type="domain" description="HTH araC/xylS-type" evidence="4">
    <location>
        <begin position="199"/>
        <end position="297"/>
    </location>
</feature>
<evidence type="ECO:0000256" key="2">
    <source>
        <dbReference type="ARBA" id="ARBA00023125"/>
    </source>
</evidence>
<keyword evidence="3" id="KW-0804">Transcription</keyword>